<evidence type="ECO:0000256" key="5">
    <source>
        <dbReference type="ARBA" id="ARBA00023315"/>
    </source>
</evidence>
<keyword evidence="13" id="KW-1185">Reference proteome</keyword>
<keyword evidence="3" id="KW-0159">Chromosome partition</keyword>
<keyword evidence="4" id="KW-0156">Chromatin regulator</keyword>
<evidence type="ECO:0000256" key="8">
    <source>
        <dbReference type="ARBA" id="ARBA00026144"/>
    </source>
</evidence>
<evidence type="ECO:0000259" key="12">
    <source>
        <dbReference type="PROSITE" id="PS51186"/>
    </source>
</evidence>
<dbReference type="PANTHER" id="PTHR14744">
    <property type="entry name" value="N-ALPHA-ACETYLTRANSFERASE 60"/>
    <property type="match status" value="1"/>
</dbReference>
<comment type="catalytic activity">
    <reaction evidence="9">
        <text>L-lysyl-[protein] + acetyl-CoA = N(6)-acetyl-L-lysyl-[protein] + CoA + H(+)</text>
        <dbReference type="Rhea" id="RHEA:45948"/>
        <dbReference type="Rhea" id="RHEA-COMP:9752"/>
        <dbReference type="Rhea" id="RHEA-COMP:10731"/>
        <dbReference type="ChEBI" id="CHEBI:15378"/>
        <dbReference type="ChEBI" id="CHEBI:29969"/>
        <dbReference type="ChEBI" id="CHEBI:57287"/>
        <dbReference type="ChEBI" id="CHEBI:57288"/>
        <dbReference type="ChEBI" id="CHEBI:61930"/>
        <dbReference type="EC" id="2.3.1.48"/>
    </reaction>
</comment>
<sequence length="315" mass="35912">MPLRRTSLKTAAICGAVAAAAAAARYTCPKSWLFPLCWLALWSSSANDEDEQLVEVTIENKYAKTPLTRSITSNDLNNVETVNWKKTSWSLMNNGGSISLQIDPSKNYQSDIQGCWELRALQRKDMAILKVICLESFPIEYPHCWFEEVVSGKFISFGIAFNGALVAILVADLKLLNQFNPEDKDLLSNNFLPVVYILSLAVRKEFRRRGLATKLLEYLFATVVNCPPYPSAVYLHVLATNLGAISFYKKNGFRHHSTLLNYYRINDKYSDGMAFVLYTNGAKPPWSFYDFCNVASAFLFFPFRLLFKMRFLFRF</sequence>
<dbReference type="InterPro" id="IPR000182">
    <property type="entry name" value="GNAT_dom"/>
</dbReference>
<protein>
    <recommendedName>
        <fullName evidence="8">N-alpha-acetyltransferase 60</fullName>
        <ecNumber evidence="7">2.3.1.259</ecNumber>
        <ecNumber evidence="1">2.3.1.48</ecNumber>
    </recommendedName>
</protein>
<evidence type="ECO:0000256" key="10">
    <source>
        <dbReference type="ARBA" id="ARBA00048848"/>
    </source>
</evidence>
<dbReference type="AlphaFoldDB" id="A0A0N5A8U2"/>
<evidence type="ECO:0000256" key="4">
    <source>
        <dbReference type="ARBA" id="ARBA00022853"/>
    </source>
</evidence>
<dbReference type="InterPro" id="IPR016181">
    <property type="entry name" value="Acyl_CoA_acyltransferase"/>
</dbReference>
<dbReference type="EC" id="2.3.1.48" evidence="1"/>
<dbReference type="Proteomes" id="UP000046393">
    <property type="component" value="Unplaced"/>
</dbReference>
<evidence type="ECO:0000313" key="14">
    <source>
        <dbReference type="WBParaSite" id="SMUV_0000050301-mRNA-1"/>
    </source>
</evidence>
<comment type="catalytic activity">
    <reaction evidence="10">
        <text>N-terminal L-methionyl-[transmembrane protein] + acetyl-CoA = N-terminal N(alpha)-acetyl-L-methionyl-[transmembrane protein] + CoA + H(+)</text>
        <dbReference type="Rhea" id="RHEA:50604"/>
        <dbReference type="Rhea" id="RHEA-COMP:12745"/>
        <dbReference type="Rhea" id="RHEA-COMP:12746"/>
        <dbReference type="ChEBI" id="CHEBI:15378"/>
        <dbReference type="ChEBI" id="CHEBI:57287"/>
        <dbReference type="ChEBI" id="CHEBI:57288"/>
        <dbReference type="ChEBI" id="CHEBI:64731"/>
        <dbReference type="ChEBI" id="CHEBI:133414"/>
        <dbReference type="EC" id="2.3.1.259"/>
    </reaction>
</comment>
<evidence type="ECO:0000256" key="7">
    <source>
        <dbReference type="ARBA" id="ARBA00026111"/>
    </source>
</evidence>
<evidence type="ECO:0000256" key="2">
    <source>
        <dbReference type="ARBA" id="ARBA00022679"/>
    </source>
</evidence>
<feature type="chain" id="PRO_5007419296" description="N-alpha-acetyltransferase 60" evidence="11">
    <location>
        <begin position="49"/>
        <end position="315"/>
    </location>
</feature>
<dbReference type="InterPro" id="IPR045141">
    <property type="entry name" value="NAA60-like"/>
</dbReference>
<dbReference type="Pfam" id="PF00583">
    <property type="entry name" value="Acetyltransf_1"/>
    <property type="match status" value="1"/>
</dbReference>
<dbReference type="CDD" id="cd04301">
    <property type="entry name" value="NAT_SF"/>
    <property type="match status" value="1"/>
</dbReference>
<keyword evidence="11" id="KW-0732">Signal</keyword>
<evidence type="ECO:0000256" key="1">
    <source>
        <dbReference type="ARBA" id="ARBA00013184"/>
    </source>
</evidence>
<dbReference type="PANTHER" id="PTHR14744:SF15">
    <property type="entry name" value="N-ALPHA-ACETYLTRANSFERASE 60"/>
    <property type="match status" value="1"/>
</dbReference>
<dbReference type="GO" id="GO:0000139">
    <property type="term" value="C:Golgi membrane"/>
    <property type="evidence" value="ECO:0007669"/>
    <property type="project" value="TreeGrafter"/>
</dbReference>
<feature type="signal peptide" evidence="11">
    <location>
        <begin position="1"/>
        <end position="48"/>
    </location>
</feature>
<feature type="domain" description="N-acetyltransferase" evidence="12">
    <location>
        <begin position="116"/>
        <end position="278"/>
    </location>
</feature>
<dbReference type="GO" id="GO:0004402">
    <property type="term" value="F:histone acetyltransferase activity"/>
    <property type="evidence" value="ECO:0007669"/>
    <property type="project" value="TreeGrafter"/>
</dbReference>
<evidence type="ECO:0000256" key="9">
    <source>
        <dbReference type="ARBA" id="ARBA00048017"/>
    </source>
</evidence>
<dbReference type="WBParaSite" id="SMUV_0000050301-mRNA-1">
    <property type="protein sequence ID" value="SMUV_0000050301-mRNA-1"/>
    <property type="gene ID" value="SMUV_0000050301"/>
</dbReference>
<keyword evidence="5" id="KW-0012">Acyltransferase</keyword>
<dbReference type="STRING" id="451379.A0A0N5A8U2"/>
<evidence type="ECO:0000256" key="6">
    <source>
        <dbReference type="ARBA" id="ARBA00025774"/>
    </source>
</evidence>
<proteinExistence type="inferred from homology"/>
<accession>A0A0N5A8U2</accession>
<dbReference type="GO" id="GO:0120518">
    <property type="term" value="F:protein N-terminal-methionine acetyltransferase activity"/>
    <property type="evidence" value="ECO:0007669"/>
    <property type="project" value="UniProtKB-EC"/>
</dbReference>
<evidence type="ECO:0000256" key="11">
    <source>
        <dbReference type="SAM" id="SignalP"/>
    </source>
</evidence>
<evidence type="ECO:0000313" key="13">
    <source>
        <dbReference type="Proteomes" id="UP000046393"/>
    </source>
</evidence>
<dbReference type="Gene3D" id="3.40.630.30">
    <property type="match status" value="1"/>
</dbReference>
<dbReference type="EC" id="2.3.1.259" evidence="7"/>
<name>A0A0N5A8U2_9BILA</name>
<organism evidence="13 14">
    <name type="scientific">Syphacia muris</name>
    <dbReference type="NCBI Taxonomy" id="451379"/>
    <lineage>
        <taxon>Eukaryota</taxon>
        <taxon>Metazoa</taxon>
        <taxon>Ecdysozoa</taxon>
        <taxon>Nematoda</taxon>
        <taxon>Chromadorea</taxon>
        <taxon>Rhabditida</taxon>
        <taxon>Spirurina</taxon>
        <taxon>Oxyuridomorpha</taxon>
        <taxon>Oxyuroidea</taxon>
        <taxon>Oxyuridae</taxon>
        <taxon>Syphacia</taxon>
    </lineage>
</organism>
<evidence type="ECO:0000256" key="3">
    <source>
        <dbReference type="ARBA" id="ARBA00022829"/>
    </source>
</evidence>
<dbReference type="SUPFAM" id="SSF55729">
    <property type="entry name" value="Acyl-CoA N-acyltransferases (Nat)"/>
    <property type="match status" value="1"/>
</dbReference>
<dbReference type="GO" id="GO:0007059">
    <property type="term" value="P:chromosome segregation"/>
    <property type="evidence" value="ECO:0007669"/>
    <property type="project" value="UniProtKB-KW"/>
</dbReference>
<keyword evidence="2" id="KW-0808">Transferase</keyword>
<dbReference type="PROSITE" id="PS51186">
    <property type="entry name" value="GNAT"/>
    <property type="match status" value="1"/>
</dbReference>
<comment type="similarity">
    <text evidence="6">Belongs to the acetyltransferase family. NAA60 subfamily.</text>
</comment>
<reference evidence="14" key="1">
    <citation type="submission" date="2016-04" db="UniProtKB">
        <authorList>
            <consortium name="WormBaseParasite"/>
        </authorList>
    </citation>
    <scope>IDENTIFICATION</scope>
</reference>